<comment type="caution">
    <text evidence="8">The sequence shown here is derived from an EMBL/GenBank/DDBJ whole genome shotgun (WGS) entry which is preliminary data.</text>
</comment>
<name>A0ABR2UYY9_9PEZI</name>
<evidence type="ECO:0000259" key="7">
    <source>
        <dbReference type="PROSITE" id="PS01124"/>
    </source>
</evidence>
<sequence length="315" mass="35133">MWSYIPEECCNADGGARRSRNRTPASHDGYERSDATHRGVLEIDSTTVAMVTPSSNPPSATTLEGDDVVGSPRWNAVQRRDPAVDGSFVYAMRTTKIYCRPVCKARLARRANISFYPTAQDAEKAGYRACKRCRPEVAGPMPEERAVRRVRSVVERELAGSSLADRDEDKEAIAPNTHRLARRARLSKWHFHRTFKKVTGLTPAEYKDHQETTRSGVSLEPASYGGLAWSRDVETFVDIPHDHFDDNLVRWDGLINTDWPHDANDPALLGETSHGSAMQSFNMWMNSSDFFMNFDLSASNSTDKTTGGTEEGGCL</sequence>
<dbReference type="InterPro" id="IPR018060">
    <property type="entry name" value="HTH_AraC"/>
</dbReference>
<dbReference type="InterPro" id="IPR004026">
    <property type="entry name" value="Ada_DNA_repair_Zn-bd"/>
</dbReference>
<keyword evidence="2" id="KW-0808">Transferase</keyword>
<evidence type="ECO:0000313" key="9">
    <source>
        <dbReference type="Proteomes" id="UP001408356"/>
    </source>
</evidence>
<evidence type="ECO:0000256" key="6">
    <source>
        <dbReference type="SAM" id="MobiDB-lite"/>
    </source>
</evidence>
<keyword evidence="5" id="KW-0804">Transcription</keyword>
<dbReference type="EMBL" id="JARVKF010000279">
    <property type="protein sequence ID" value="KAK9419900.1"/>
    <property type="molecule type" value="Genomic_DNA"/>
</dbReference>
<comment type="cofactor">
    <cofactor evidence="1">
        <name>Zn(2+)</name>
        <dbReference type="ChEBI" id="CHEBI:29105"/>
    </cofactor>
</comment>
<dbReference type="SUPFAM" id="SSF57884">
    <property type="entry name" value="Ada DNA repair protein, N-terminal domain (N-Ada 10)"/>
    <property type="match status" value="1"/>
</dbReference>
<evidence type="ECO:0000256" key="3">
    <source>
        <dbReference type="ARBA" id="ARBA00023015"/>
    </source>
</evidence>
<dbReference type="Pfam" id="PF02805">
    <property type="entry name" value="Ada_Zn_binding"/>
    <property type="match status" value="1"/>
</dbReference>
<evidence type="ECO:0000256" key="5">
    <source>
        <dbReference type="ARBA" id="ARBA00023163"/>
    </source>
</evidence>
<dbReference type="InterPro" id="IPR035451">
    <property type="entry name" value="Ada-like_dom_sf"/>
</dbReference>
<organism evidence="8 9">
    <name type="scientific">Seiridium unicorne</name>
    <dbReference type="NCBI Taxonomy" id="138068"/>
    <lineage>
        <taxon>Eukaryota</taxon>
        <taxon>Fungi</taxon>
        <taxon>Dikarya</taxon>
        <taxon>Ascomycota</taxon>
        <taxon>Pezizomycotina</taxon>
        <taxon>Sordariomycetes</taxon>
        <taxon>Xylariomycetidae</taxon>
        <taxon>Amphisphaeriales</taxon>
        <taxon>Sporocadaceae</taxon>
        <taxon>Seiridium</taxon>
    </lineage>
</organism>
<evidence type="ECO:0000256" key="1">
    <source>
        <dbReference type="ARBA" id="ARBA00001947"/>
    </source>
</evidence>
<gene>
    <name evidence="8" type="ORF">SUNI508_06906</name>
</gene>
<accession>A0ABR2UYY9</accession>
<dbReference type="SUPFAM" id="SSF46689">
    <property type="entry name" value="Homeodomain-like"/>
    <property type="match status" value="1"/>
</dbReference>
<keyword evidence="2" id="KW-0489">Methyltransferase</keyword>
<protein>
    <submittedName>
        <fullName evidence="8">HTH araC/xylS-type domain-containing protein</fullName>
    </submittedName>
</protein>
<evidence type="ECO:0000256" key="2">
    <source>
        <dbReference type="ARBA" id="ARBA00022603"/>
    </source>
</evidence>
<dbReference type="InterPro" id="IPR009057">
    <property type="entry name" value="Homeodomain-like_sf"/>
</dbReference>
<dbReference type="Gene3D" id="3.40.10.10">
    <property type="entry name" value="DNA Methylphosphotriester Repair Domain"/>
    <property type="match status" value="1"/>
</dbReference>
<proteinExistence type="predicted"/>
<dbReference type="PROSITE" id="PS01124">
    <property type="entry name" value="HTH_ARAC_FAMILY_2"/>
    <property type="match status" value="1"/>
</dbReference>
<evidence type="ECO:0000256" key="4">
    <source>
        <dbReference type="ARBA" id="ARBA00023159"/>
    </source>
</evidence>
<keyword evidence="4" id="KW-0010">Activator</keyword>
<feature type="domain" description="HTH araC/xylS-type" evidence="7">
    <location>
        <begin position="190"/>
        <end position="209"/>
    </location>
</feature>
<dbReference type="Gene3D" id="1.10.10.60">
    <property type="entry name" value="Homeodomain-like"/>
    <property type="match status" value="1"/>
</dbReference>
<feature type="region of interest" description="Disordered" evidence="6">
    <location>
        <begin position="13"/>
        <end position="34"/>
    </location>
</feature>
<dbReference type="Proteomes" id="UP001408356">
    <property type="component" value="Unassembled WGS sequence"/>
</dbReference>
<keyword evidence="9" id="KW-1185">Reference proteome</keyword>
<keyword evidence="3" id="KW-0805">Transcription regulation</keyword>
<evidence type="ECO:0000313" key="8">
    <source>
        <dbReference type="EMBL" id="KAK9419900.1"/>
    </source>
</evidence>
<reference evidence="8 9" key="1">
    <citation type="journal article" date="2024" name="J. Plant Pathol.">
        <title>Sequence and assembly of the genome of Seiridium unicorne, isolate CBS 538.82, causal agent of cypress canker disease.</title>
        <authorList>
            <person name="Scali E."/>
            <person name="Rocca G.D."/>
            <person name="Danti R."/>
            <person name="Garbelotto M."/>
            <person name="Barberini S."/>
            <person name="Baroncelli R."/>
            <person name="Emiliani G."/>
        </authorList>
    </citation>
    <scope>NUCLEOTIDE SEQUENCE [LARGE SCALE GENOMIC DNA]</scope>
    <source>
        <strain evidence="8 9">BM-138-508</strain>
    </source>
</reference>